<dbReference type="PROSITE" id="PS00455">
    <property type="entry name" value="AMP_BINDING"/>
    <property type="match status" value="1"/>
</dbReference>
<dbReference type="Gene3D" id="3.30.559.10">
    <property type="entry name" value="Chloramphenicol acetyltransferase-like domain"/>
    <property type="match status" value="2"/>
</dbReference>
<dbReference type="FunFam" id="3.30.559.10:FF:000012">
    <property type="entry name" value="Non-ribosomal peptide synthetase"/>
    <property type="match status" value="1"/>
</dbReference>
<comment type="similarity">
    <text evidence="2">Belongs to the ATP-dependent AMP-binding enzyme family.</text>
</comment>
<dbReference type="SUPFAM" id="SSF47336">
    <property type="entry name" value="ACP-like"/>
    <property type="match status" value="1"/>
</dbReference>
<proteinExistence type="inferred from homology"/>
<keyword evidence="3" id="KW-0596">Phosphopantetheine</keyword>
<reference evidence="7" key="2">
    <citation type="journal article" date="2022" name="Microbiol. Resour. Announc.">
        <title>Metagenome Sequencing to Explore Phylogenomics of Terrestrial Cyanobacteria.</title>
        <authorList>
            <person name="Ward R.D."/>
            <person name="Stajich J.E."/>
            <person name="Johansen J.R."/>
            <person name="Huntemann M."/>
            <person name="Clum A."/>
            <person name="Foster B."/>
            <person name="Foster B."/>
            <person name="Roux S."/>
            <person name="Palaniappan K."/>
            <person name="Varghese N."/>
            <person name="Mukherjee S."/>
            <person name="Reddy T.B.K."/>
            <person name="Daum C."/>
            <person name="Copeland A."/>
            <person name="Chen I.A."/>
            <person name="Ivanova N.N."/>
            <person name="Kyrpides N.C."/>
            <person name="Shapiro N."/>
            <person name="Eloe-Fadrosh E.A."/>
            <person name="Pietrasiak N."/>
        </authorList>
    </citation>
    <scope>NUCLEOTIDE SEQUENCE</scope>
    <source>
        <strain evidence="7">CPER-KK1</strain>
    </source>
</reference>
<dbReference type="Gene3D" id="1.10.1200.10">
    <property type="entry name" value="ACP-like"/>
    <property type="match status" value="1"/>
</dbReference>
<dbReference type="GO" id="GO:0031177">
    <property type="term" value="F:phosphopantetheine binding"/>
    <property type="evidence" value="ECO:0007669"/>
    <property type="project" value="TreeGrafter"/>
</dbReference>
<sequence length="1593" mass="180335">MDNRKNIEDIYPLSPTQQGILFHTLYTPKSGVYVAQISCTFSNSLDVSLLKKAWQLVIERHPVLRTSFHWERRDQPFQVVYRSVNLPWEQYDWQEVSSTEQHELLENFLKGDRKRDFDINKPPLMRLTLIQLAEDKYKFFWSKHHLILDGWSTAVVFKDVFDIYSALQQGQNLPLLPSRPYANYIAWLRQQDLSQAEAFWRRTLKGFTTPTPLKVERNSGDSPSGQEDQDEQQIQLSEATTSALKTLAQQHQLTLNTLVQGAFALLLSRYSGEEDILFGATSSGRPTDLAGVENMVGVFINTLPVRVSVPSEEFLLPWLKKLQAQQIEARQYEYSPLVEVQAWSDIPRGMPLFESILVFENYPVDSSLAQQSESLDMREFRFVESINYPLTVVVGSGSELSLDIWYDCQQFDAATITRMLGHFQTLLEGMVANPEQRLKDLQILTQAEQHQLLVEWNRTQANYSQGQCIHQLFEAQVERTPDAIAVVFEGEHLTYRELNERANKIAHYLQKLGVEPEVLVGIYVERSIDLVVGILGILKADGAYLPLDLAYPPERLAFILQDAQVSILLTQQQLVRRLPEHQNKVVCLDTDWKSISQESLENPISQSTDENLAYVIYTSGSTGQPKGVLVNHANVTRLFAATQSWFHFNEQDVWTLFHSIAFDFSVWELWGALLHGGKLVIVPYLVSRSPRDFYKLLCQEQVTVLNQTPSAFRQLMREEPSSANTDDQAAGCPAQNFCLRLVIFGGEALEPQSLKPWFDSHGDQSPQLVNMYGITETTVHVTYRPLTAADTGACFQTSPSDSAPPKSPLKRGTLTEFSPLTKGGWGGSPGSVIGRPIPDLNIYLLDKHFSPVPIGVPGELYVSGAGVARGYLNCPELTTERFISNPFSTNPSDRLYKSGDLARYLPNGEIEYLGRIDDQVKIRGFRIELGEIETVLGQYSNVRETVVLVREDRLGDKQLVAYIVPNSEQAPTSSELRNYLKGQMPEYMVPSAFVILEALPLTPNGKVDRRSLPAPDTLRPELDEAFVAPRTPVEELLSGIWSQVLNLERVGIHDNFFHLGGHSLLATQVMSRLYKTFQIELPLRCLFELPTIAGLGEQIETAIKAGSGLAVPPLEPVSRDKALPLSFAQQRLWLLNQLEPNSPLYNVHAAVRLTGLLNVTALEQSFNEIVRRHEVLRTRFVAVDGQPFQVVEPASTLTLPVVHLHSLPPTERETKVQNLAQEEANRPFNLAECPLLRCLLLQLDENEYVLLLTMHHIVSDAWSVGVLIREIGELYKAFCAKKPLPLTELPIQYADFAVWQRQWLQGEMLKTQLNYWKQQLEGAPPLLQLPTDRPRPTLRTFQGAARSLILPKPLTEDIKNLSSREGVTLFMTLLAAFKTLLYCWSGQDDIIVGSPIANRTRSELEGLIGFFANTLVLRTDLSDNPSFRELLGRVRDRTLEAYTHQDLPFEKLVEELQPERNPGYNPLFQVWFVLQNTPTPSLNLPDLNIAALNIDSDRAKHDLRLELEESEEGLKGSLGYRVDLFNPETIARIAEHFELLLKQITTNPNTKINSLAEILAEANKQQQLIQEKEIEKASRQKFKMTKRKSISNV</sequence>
<comment type="caution">
    <text evidence="7">The sequence shown here is derived from an EMBL/GenBank/DDBJ whole genome shotgun (WGS) entry which is preliminary data.</text>
</comment>
<dbReference type="GO" id="GO:0043041">
    <property type="term" value="P:amino acid activation for nonribosomal peptide biosynthetic process"/>
    <property type="evidence" value="ECO:0007669"/>
    <property type="project" value="TreeGrafter"/>
</dbReference>
<dbReference type="PROSITE" id="PS50075">
    <property type="entry name" value="CARRIER"/>
    <property type="match status" value="1"/>
</dbReference>
<dbReference type="SUPFAM" id="SSF56801">
    <property type="entry name" value="Acetyl-CoA synthetase-like"/>
    <property type="match status" value="1"/>
</dbReference>
<dbReference type="CDD" id="cd17643">
    <property type="entry name" value="A_NRPS_Cytc1-like"/>
    <property type="match status" value="1"/>
</dbReference>
<feature type="domain" description="Carrier" evidence="6">
    <location>
        <begin position="1028"/>
        <end position="1103"/>
    </location>
</feature>
<evidence type="ECO:0000256" key="3">
    <source>
        <dbReference type="ARBA" id="ARBA00022450"/>
    </source>
</evidence>
<dbReference type="PANTHER" id="PTHR45527">
    <property type="entry name" value="NONRIBOSOMAL PEPTIDE SYNTHETASE"/>
    <property type="match status" value="1"/>
</dbReference>
<dbReference type="InterPro" id="IPR001242">
    <property type="entry name" value="Condensation_dom"/>
</dbReference>
<accession>A0A951U7F8</accession>
<dbReference type="GO" id="GO:0044550">
    <property type="term" value="P:secondary metabolite biosynthetic process"/>
    <property type="evidence" value="ECO:0007669"/>
    <property type="project" value="TreeGrafter"/>
</dbReference>
<reference evidence="7" key="1">
    <citation type="submission" date="2021-05" db="EMBL/GenBank/DDBJ databases">
        <authorList>
            <person name="Pietrasiak N."/>
            <person name="Ward R."/>
            <person name="Stajich J.E."/>
            <person name="Kurbessoian T."/>
        </authorList>
    </citation>
    <scope>NUCLEOTIDE SEQUENCE</scope>
    <source>
        <strain evidence="7">CPER-KK1</strain>
    </source>
</reference>
<dbReference type="Gene3D" id="3.30.559.30">
    <property type="entry name" value="Nonribosomal peptide synthetase, condensation domain"/>
    <property type="match status" value="2"/>
</dbReference>
<comment type="cofactor">
    <cofactor evidence="1">
        <name>pantetheine 4'-phosphate</name>
        <dbReference type="ChEBI" id="CHEBI:47942"/>
    </cofactor>
</comment>
<dbReference type="FunFam" id="3.40.50.980:FF:000001">
    <property type="entry name" value="Non-ribosomal peptide synthetase"/>
    <property type="match status" value="1"/>
</dbReference>
<dbReference type="GO" id="GO:0003824">
    <property type="term" value="F:catalytic activity"/>
    <property type="evidence" value="ECO:0007669"/>
    <property type="project" value="InterPro"/>
</dbReference>
<dbReference type="PANTHER" id="PTHR45527:SF14">
    <property type="entry name" value="PLIPASTATIN SYNTHASE SUBUNIT B"/>
    <property type="match status" value="1"/>
</dbReference>
<evidence type="ECO:0000259" key="6">
    <source>
        <dbReference type="PROSITE" id="PS50075"/>
    </source>
</evidence>
<dbReference type="GO" id="GO:0005829">
    <property type="term" value="C:cytosol"/>
    <property type="evidence" value="ECO:0007669"/>
    <property type="project" value="TreeGrafter"/>
</dbReference>
<dbReference type="InterPro" id="IPR000873">
    <property type="entry name" value="AMP-dep_synth/lig_dom"/>
</dbReference>
<dbReference type="Pfam" id="PF13193">
    <property type="entry name" value="AMP-binding_C"/>
    <property type="match status" value="1"/>
</dbReference>
<dbReference type="Gene3D" id="3.40.50.980">
    <property type="match status" value="2"/>
</dbReference>
<gene>
    <name evidence="7" type="ORF">KME25_01600</name>
</gene>
<feature type="region of interest" description="Disordered" evidence="5">
    <location>
        <begin position="210"/>
        <end position="234"/>
    </location>
</feature>
<name>A0A951U7F8_9CYAN</name>
<dbReference type="InterPro" id="IPR036736">
    <property type="entry name" value="ACP-like_sf"/>
</dbReference>
<feature type="compositionally biased region" description="Polar residues" evidence="5">
    <location>
        <begin position="220"/>
        <end position="234"/>
    </location>
</feature>
<evidence type="ECO:0000313" key="8">
    <source>
        <dbReference type="Proteomes" id="UP000753908"/>
    </source>
</evidence>
<dbReference type="FunFam" id="2.30.38.10:FF:000001">
    <property type="entry name" value="Non-ribosomal peptide synthetase PvdI"/>
    <property type="match status" value="1"/>
</dbReference>
<dbReference type="Gene3D" id="2.30.38.10">
    <property type="entry name" value="Luciferase, Domain 3"/>
    <property type="match status" value="1"/>
</dbReference>
<dbReference type="CDD" id="cd19543">
    <property type="entry name" value="DCL_NRPS"/>
    <property type="match status" value="1"/>
</dbReference>
<dbReference type="InterPro" id="IPR009081">
    <property type="entry name" value="PP-bd_ACP"/>
</dbReference>
<dbReference type="CDD" id="cd19531">
    <property type="entry name" value="LCL_NRPS-like"/>
    <property type="match status" value="1"/>
</dbReference>
<dbReference type="Pfam" id="PF00668">
    <property type="entry name" value="Condensation"/>
    <property type="match status" value="2"/>
</dbReference>
<dbReference type="EMBL" id="JAHHIF010000002">
    <property type="protein sequence ID" value="MBW4543133.1"/>
    <property type="molecule type" value="Genomic_DNA"/>
</dbReference>
<organism evidence="7 8">
    <name type="scientific">Symplocastrum torsivum CPER-KK1</name>
    <dbReference type="NCBI Taxonomy" id="450513"/>
    <lineage>
        <taxon>Bacteria</taxon>
        <taxon>Bacillati</taxon>
        <taxon>Cyanobacteriota</taxon>
        <taxon>Cyanophyceae</taxon>
        <taxon>Oscillatoriophycideae</taxon>
        <taxon>Oscillatoriales</taxon>
        <taxon>Microcoleaceae</taxon>
        <taxon>Symplocastrum</taxon>
    </lineage>
</organism>
<dbReference type="Gene3D" id="3.30.300.30">
    <property type="match status" value="1"/>
</dbReference>
<dbReference type="InterPro" id="IPR020845">
    <property type="entry name" value="AMP-binding_CS"/>
</dbReference>
<dbReference type="FunFam" id="1.10.1200.10:FF:000005">
    <property type="entry name" value="Nonribosomal peptide synthetase 1"/>
    <property type="match status" value="1"/>
</dbReference>
<keyword evidence="4" id="KW-0597">Phosphoprotein</keyword>
<dbReference type="Pfam" id="PF00550">
    <property type="entry name" value="PP-binding"/>
    <property type="match status" value="1"/>
</dbReference>
<dbReference type="InterPro" id="IPR023213">
    <property type="entry name" value="CAT-like_dom_sf"/>
</dbReference>
<dbReference type="InterPro" id="IPR025110">
    <property type="entry name" value="AMP-bd_C"/>
</dbReference>
<evidence type="ECO:0000256" key="1">
    <source>
        <dbReference type="ARBA" id="ARBA00001957"/>
    </source>
</evidence>
<evidence type="ECO:0000256" key="4">
    <source>
        <dbReference type="ARBA" id="ARBA00022553"/>
    </source>
</evidence>
<dbReference type="SUPFAM" id="SSF52777">
    <property type="entry name" value="CoA-dependent acyltransferases"/>
    <property type="match status" value="4"/>
</dbReference>
<dbReference type="Pfam" id="PF00501">
    <property type="entry name" value="AMP-binding"/>
    <property type="match status" value="1"/>
</dbReference>
<dbReference type="FunFam" id="3.40.50.980:FF:000002">
    <property type="entry name" value="Enterobactin synthetase component F"/>
    <property type="match status" value="1"/>
</dbReference>
<dbReference type="InterPro" id="IPR045851">
    <property type="entry name" value="AMP-bd_C_sf"/>
</dbReference>
<evidence type="ECO:0000313" key="7">
    <source>
        <dbReference type="EMBL" id="MBW4543133.1"/>
    </source>
</evidence>
<dbReference type="GO" id="GO:0008610">
    <property type="term" value="P:lipid biosynthetic process"/>
    <property type="evidence" value="ECO:0007669"/>
    <property type="project" value="UniProtKB-ARBA"/>
</dbReference>
<evidence type="ECO:0000256" key="2">
    <source>
        <dbReference type="ARBA" id="ARBA00006432"/>
    </source>
</evidence>
<dbReference type="FunFam" id="3.30.300.30:FF:000010">
    <property type="entry name" value="Enterobactin synthetase component F"/>
    <property type="match status" value="1"/>
</dbReference>
<dbReference type="Proteomes" id="UP000753908">
    <property type="component" value="Unassembled WGS sequence"/>
</dbReference>
<evidence type="ECO:0000256" key="5">
    <source>
        <dbReference type="SAM" id="MobiDB-lite"/>
    </source>
</evidence>
<protein>
    <submittedName>
        <fullName evidence="7">AMP-binding protein</fullName>
    </submittedName>
</protein>